<feature type="compositionally biased region" description="Basic and acidic residues" evidence="1">
    <location>
        <begin position="11"/>
        <end position="20"/>
    </location>
</feature>
<accession>A0A562KRM9</accession>
<organism evidence="2 3">
    <name type="scientific">Bradyrhizobium daqingense</name>
    <dbReference type="NCBI Taxonomy" id="993502"/>
    <lineage>
        <taxon>Bacteria</taxon>
        <taxon>Pseudomonadati</taxon>
        <taxon>Pseudomonadota</taxon>
        <taxon>Alphaproteobacteria</taxon>
        <taxon>Hyphomicrobiales</taxon>
        <taxon>Nitrobacteraceae</taxon>
        <taxon>Bradyrhizobium</taxon>
    </lineage>
</organism>
<evidence type="ECO:0000313" key="3">
    <source>
        <dbReference type="Proteomes" id="UP000317176"/>
    </source>
</evidence>
<dbReference type="EMBL" id="VLKL01000024">
    <property type="protein sequence ID" value="TWH98060.1"/>
    <property type="molecule type" value="Genomic_DNA"/>
</dbReference>
<dbReference type="Proteomes" id="UP000317176">
    <property type="component" value="Unassembled WGS sequence"/>
</dbReference>
<gene>
    <name evidence="2" type="ORF">IQ17_06116</name>
</gene>
<reference evidence="2 3" key="1">
    <citation type="journal article" date="2015" name="Stand. Genomic Sci.">
        <title>Genomic Encyclopedia of Bacterial and Archaeal Type Strains, Phase III: the genomes of soil and plant-associated and newly described type strains.</title>
        <authorList>
            <person name="Whitman W.B."/>
            <person name="Woyke T."/>
            <person name="Klenk H.P."/>
            <person name="Zhou Y."/>
            <person name="Lilburn T.G."/>
            <person name="Beck B.J."/>
            <person name="De Vos P."/>
            <person name="Vandamme P."/>
            <person name="Eisen J.A."/>
            <person name="Garrity G."/>
            <person name="Hugenholtz P."/>
            <person name="Kyrpides N.C."/>
        </authorList>
    </citation>
    <scope>NUCLEOTIDE SEQUENCE [LARGE SCALE GENOMIC DNA]</scope>
    <source>
        <strain evidence="2 3">CGMCC 1.10947</strain>
    </source>
</reference>
<protein>
    <submittedName>
        <fullName evidence="2">Uncharacterized protein</fullName>
    </submittedName>
</protein>
<proteinExistence type="predicted"/>
<keyword evidence="3" id="KW-1185">Reference proteome</keyword>
<name>A0A562KRM9_9BRAD</name>
<dbReference type="RefSeq" id="WP_167520742.1">
    <property type="nucleotide sequence ID" value="NZ_CP088014.1"/>
</dbReference>
<feature type="region of interest" description="Disordered" evidence="1">
    <location>
        <begin position="1"/>
        <end position="55"/>
    </location>
</feature>
<sequence>MTRPHATPSPEELKEKRDLEEALEEGLEETFPGSDPVNVTQPPPSRGDGHVKRSD</sequence>
<evidence type="ECO:0000313" key="2">
    <source>
        <dbReference type="EMBL" id="TWH98060.1"/>
    </source>
</evidence>
<evidence type="ECO:0000256" key="1">
    <source>
        <dbReference type="SAM" id="MobiDB-lite"/>
    </source>
</evidence>
<dbReference type="AlphaFoldDB" id="A0A562KRM9"/>
<comment type="caution">
    <text evidence="2">The sequence shown here is derived from an EMBL/GenBank/DDBJ whole genome shotgun (WGS) entry which is preliminary data.</text>
</comment>